<evidence type="ECO:0000313" key="1">
    <source>
        <dbReference type="EMBL" id="DAD96617.1"/>
    </source>
</evidence>
<reference evidence="1" key="1">
    <citation type="journal article" date="2021" name="Proc. Natl. Acad. Sci. U.S.A.">
        <title>A Catalog of Tens of Thousands of Viruses from Human Metagenomes Reveals Hidden Associations with Chronic Diseases.</title>
        <authorList>
            <person name="Tisza M.J."/>
            <person name="Buck C.B."/>
        </authorList>
    </citation>
    <scope>NUCLEOTIDE SEQUENCE</scope>
    <source>
        <strain evidence="1">CtSP74</strain>
    </source>
</reference>
<organism evidence="1">
    <name type="scientific">Siphoviridae sp. ctSP74</name>
    <dbReference type="NCBI Taxonomy" id="2826343"/>
    <lineage>
        <taxon>Viruses</taxon>
        <taxon>Duplodnaviria</taxon>
        <taxon>Heunggongvirae</taxon>
        <taxon>Uroviricota</taxon>
        <taxon>Caudoviricetes</taxon>
    </lineage>
</organism>
<sequence>MPNWCEGFLKIRGKKKDLINFIENEFVIAKSESVISGIEYIDIKMEDNGLGEYRFEYESSYLKKIKLKNTRRFFIKSEELSFYYDEEDEDTICHITLWIEQAWAIIVQQLLVEHSQKYSLDFNLYASESSMEFEQYLTIIDGRLVRYEEKKYNDFNFEAINPSLGG</sequence>
<name>A0A8S5NPI3_9CAUD</name>
<accession>A0A8S5NPI3</accession>
<protein>
    <submittedName>
        <fullName evidence="1">Uncharacterized protein</fullName>
    </submittedName>
</protein>
<dbReference type="EMBL" id="BK015221">
    <property type="protein sequence ID" value="DAD96617.1"/>
    <property type="molecule type" value="Genomic_DNA"/>
</dbReference>
<proteinExistence type="predicted"/>